<proteinExistence type="predicted"/>
<dbReference type="Proteomes" id="UP000197019">
    <property type="component" value="Chromosome"/>
</dbReference>
<organism evidence="1 2">
    <name type="scientific">Methylovulum psychrotolerans</name>
    <dbReference type="NCBI Taxonomy" id="1704499"/>
    <lineage>
        <taxon>Bacteria</taxon>
        <taxon>Pseudomonadati</taxon>
        <taxon>Pseudomonadota</taxon>
        <taxon>Gammaproteobacteria</taxon>
        <taxon>Methylococcales</taxon>
        <taxon>Methylococcaceae</taxon>
        <taxon>Methylovulum</taxon>
    </lineage>
</organism>
<dbReference type="AlphaFoldDB" id="A0A1Z4C2U4"/>
<evidence type="ECO:0000313" key="1">
    <source>
        <dbReference type="EMBL" id="ASF47820.1"/>
    </source>
</evidence>
<name>A0A1Z4C2U4_9GAMM</name>
<reference evidence="1 2" key="1">
    <citation type="submission" date="2017-06" db="EMBL/GenBank/DDBJ databases">
        <title>Genome Sequencing of the methanotroph Methylovulum psychrotolerants str. HV10-M2 isolated from a high-altitude environment.</title>
        <authorList>
            <person name="Mateos-Rivera A."/>
        </authorList>
    </citation>
    <scope>NUCLEOTIDE SEQUENCE [LARGE SCALE GENOMIC DNA]</scope>
    <source>
        <strain evidence="1 2">HV10_M2</strain>
    </source>
</reference>
<protein>
    <submittedName>
        <fullName evidence="1">Uncharacterized protein</fullName>
    </submittedName>
</protein>
<evidence type="ECO:0000313" key="2">
    <source>
        <dbReference type="Proteomes" id="UP000197019"/>
    </source>
</evidence>
<accession>A0A1Z4C2U4</accession>
<keyword evidence="2" id="KW-1185">Reference proteome</keyword>
<dbReference type="OrthoDB" id="7063628at2"/>
<gene>
    <name evidence="1" type="ORF">CEK71_18080</name>
</gene>
<dbReference type="EMBL" id="CP022129">
    <property type="protein sequence ID" value="ASF47820.1"/>
    <property type="molecule type" value="Genomic_DNA"/>
</dbReference>
<dbReference type="KEGG" id="mpsy:CEK71_18080"/>
<dbReference type="RefSeq" id="WP_088620690.1">
    <property type="nucleotide sequence ID" value="NZ_CP022129.1"/>
</dbReference>
<sequence length="60" mass="6456">MSKTETIRLALGRLLTIPNSPLSPYELGKAGFGADQTHEGDIAQQSKALLKARFIGNTDN</sequence>